<gene>
    <name evidence="1" type="ORF">PMPD1_1597</name>
</gene>
<reference evidence="1 2" key="1">
    <citation type="submission" date="2020-06" db="EMBL/GenBank/DDBJ databases">
        <title>Genome sequence of Paramixta manurensis strain PD-1.</title>
        <authorList>
            <person name="Lee C.W."/>
            <person name="Kim J."/>
        </authorList>
    </citation>
    <scope>NUCLEOTIDE SEQUENCE [LARGE SCALE GENOMIC DNA]</scope>
    <source>
        <strain evidence="1 2">PD-1</strain>
    </source>
</reference>
<name>A0A6M8U778_9GAMM</name>
<organism evidence="1 2">
    <name type="scientific">Paramixta manurensis</name>
    <dbReference type="NCBI Taxonomy" id="2740817"/>
    <lineage>
        <taxon>Bacteria</taxon>
        <taxon>Pseudomonadati</taxon>
        <taxon>Pseudomonadota</taxon>
        <taxon>Gammaproteobacteria</taxon>
        <taxon>Enterobacterales</taxon>
        <taxon>Erwiniaceae</taxon>
        <taxon>Paramixta</taxon>
    </lineage>
</organism>
<evidence type="ECO:0000313" key="2">
    <source>
        <dbReference type="Proteomes" id="UP000505325"/>
    </source>
</evidence>
<keyword evidence="2" id="KW-1185">Reference proteome</keyword>
<dbReference type="AlphaFoldDB" id="A0A6M8U778"/>
<evidence type="ECO:0000313" key="1">
    <source>
        <dbReference type="EMBL" id="QKJ86548.1"/>
    </source>
</evidence>
<dbReference type="EMBL" id="CP054212">
    <property type="protein sequence ID" value="QKJ86548.1"/>
    <property type="molecule type" value="Genomic_DNA"/>
</dbReference>
<protein>
    <submittedName>
        <fullName evidence="1">Uncharacterized protein</fullName>
    </submittedName>
</protein>
<dbReference type="KEGG" id="pmak:PMPD1_1597"/>
<accession>A0A6M8U778</accession>
<dbReference type="Proteomes" id="UP000505325">
    <property type="component" value="Chromosome"/>
</dbReference>
<sequence>MLNREALSLSMDDKQMNNSAYMRARFKTDRAIAQALEKGIKGTINGAGNTFDNIYHGLERASWYSSCFFERYQDICREIGREDVRMVKAIVEVFNRKDVVFDMFLLYVEYVLGLPQEGQHKVVGNVTRGVSGIVVEGVTGIATKKALAYSIARTISESFNLSHRIKNQIYNGSRYILTAIGFYGRNQKAALAARRLKRVHPTYYHALYRNNLEMLYIYIEPIIVELIYVLQKKENITEEQLINFIENLRK</sequence>
<proteinExistence type="predicted"/>